<evidence type="ECO:0000313" key="4">
    <source>
        <dbReference type="Proteomes" id="UP000281431"/>
    </source>
</evidence>
<reference evidence="3 4" key="1">
    <citation type="submission" date="2018-10" db="EMBL/GenBank/DDBJ databases">
        <title>Natrarchaeobius chitinivorans gen. nov., sp. nov., and Natrarchaeobius haloalkaliphilus sp. nov., alkaliphilic, chitin-utilizing haloarchaea from hypersaline alkaline lakes.</title>
        <authorList>
            <person name="Sorokin D.Y."/>
            <person name="Elcheninov A.G."/>
            <person name="Kostrikina N.A."/>
            <person name="Bale N.J."/>
            <person name="Sinninghe Damste J.S."/>
            <person name="Khijniak T.V."/>
            <person name="Kublanov I.V."/>
            <person name="Toshchakov S.V."/>
        </authorList>
    </citation>
    <scope>NUCLEOTIDE SEQUENCE [LARGE SCALE GENOMIC DNA]</scope>
    <source>
        <strain evidence="3 4">AArcht7</strain>
    </source>
</reference>
<dbReference type="PANTHER" id="PTHR35908:SF1">
    <property type="entry name" value="CONSERVED PROTEIN"/>
    <property type="match status" value="1"/>
</dbReference>
<gene>
    <name evidence="3" type="ORF">EA472_05930</name>
</gene>
<dbReference type="Gene3D" id="3.10.180.10">
    <property type="entry name" value="2,3-Dihydroxybiphenyl 1,2-Dioxygenase, domain 1"/>
    <property type="match status" value="1"/>
</dbReference>
<protein>
    <recommendedName>
        <fullName evidence="2">Glyoxalase-like domain-containing protein</fullName>
    </recommendedName>
</protein>
<dbReference type="Proteomes" id="UP000281431">
    <property type="component" value="Unassembled WGS sequence"/>
</dbReference>
<dbReference type="SUPFAM" id="SSF54593">
    <property type="entry name" value="Glyoxalase/Bleomycin resistance protein/Dihydroxybiphenyl dioxygenase"/>
    <property type="match status" value="1"/>
</dbReference>
<organism evidence="3 4">
    <name type="scientific">Natrarchaeobius chitinivorans</name>
    <dbReference type="NCBI Taxonomy" id="1679083"/>
    <lineage>
        <taxon>Archaea</taxon>
        <taxon>Methanobacteriati</taxon>
        <taxon>Methanobacteriota</taxon>
        <taxon>Stenosarchaea group</taxon>
        <taxon>Halobacteria</taxon>
        <taxon>Halobacteriales</taxon>
        <taxon>Natrialbaceae</taxon>
        <taxon>Natrarchaeobius</taxon>
    </lineage>
</organism>
<evidence type="ECO:0000256" key="1">
    <source>
        <dbReference type="SAM" id="MobiDB-lite"/>
    </source>
</evidence>
<name>A0A3N6MFX2_NATCH</name>
<dbReference type="PANTHER" id="PTHR35908">
    <property type="entry name" value="HYPOTHETICAL FUSION PROTEIN"/>
    <property type="match status" value="1"/>
</dbReference>
<dbReference type="EMBL" id="REFZ01000003">
    <property type="protein sequence ID" value="RQH01848.1"/>
    <property type="molecule type" value="Genomic_DNA"/>
</dbReference>
<feature type="region of interest" description="Disordered" evidence="1">
    <location>
        <begin position="80"/>
        <end position="110"/>
    </location>
</feature>
<proteinExistence type="predicted"/>
<sequence>MTSNDVTDMMDIHYVNFACRNPDELAAFWAQALEGEPQRVNDEIVVVERTGGSPSLMFREAPRGTDRDLPIHLDFAVDERTDAVERSRNSARAPARRRRSKTTATNSPGP</sequence>
<evidence type="ECO:0000259" key="2">
    <source>
        <dbReference type="Pfam" id="PF18029"/>
    </source>
</evidence>
<keyword evidence="4" id="KW-1185">Reference proteome</keyword>
<dbReference type="InterPro" id="IPR041581">
    <property type="entry name" value="Glyoxalase_6"/>
</dbReference>
<dbReference type="Pfam" id="PF18029">
    <property type="entry name" value="Glyoxalase_6"/>
    <property type="match status" value="1"/>
</dbReference>
<dbReference type="OrthoDB" id="225192at2157"/>
<dbReference type="InterPro" id="IPR029068">
    <property type="entry name" value="Glyas_Bleomycin-R_OHBP_Dase"/>
</dbReference>
<dbReference type="AlphaFoldDB" id="A0A3N6MFX2"/>
<comment type="caution">
    <text evidence="3">The sequence shown here is derived from an EMBL/GenBank/DDBJ whole genome shotgun (WGS) entry which is preliminary data.</text>
</comment>
<feature type="domain" description="Glyoxalase-like" evidence="2">
    <location>
        <begin position="15"/>
        <end position="88"/>
    </location>
</feature>
<evidence type="ECO:0000313" key="3">
    <source>
        <dbReference type="EMBL" id="RQH01848.1"/>
    </source>
</evidence>
<dbReference type="CDD" id="cd06587">
    <property type="entry name" value="VOC"/>
    <property type="match status" value="1"/>
</dbReference>
<accession>A0A3N6MFX2</accession>